<name>A0A4R1PMK7_9GAMM</name>
<dbReference type="EMBL" id="SMMU01000007">
    <property type="protein sequence ID" value="TCL32524.1"/>
    <property type="molecule type" value="Genomic_DNA"/>
</dbReference>
<reference evidence="1 2" key="1">
    <citation type="submission" date="2019-03" db="EMBL/GenBank/DDBJ databases">
        <title>Genomic Encyclopedia of Type Strains, Phase IV (KMG-IV): sequencing the most valuable type-strain genomes for metagenomic binning, comparative biology and taxonomic classification.</title>
        <authorList>
            <person name="Goeker M."/>
        </authorList>
    </citation>
    <scope>NUCLEOTIDE SEQUENCE [LARGE SCALE GENOMIC DNA]</scope>
    <source>
        <strain evidence="1 2">DSM 2286</strain>
    </source>
</reference>
<dbReference type="AlphaFoldDB" id="A0A4R1PMK7"/>
<evidence type="ECO:0000313" key="1">
    <source>
        <dbReference type="EMBL" id="TCL32524.1"/>
    </source>
</evidence>
<dbReference type="RefSeq" id="WP_242672670.1">
    <property type="nucleotide sequence ID" value="NZ_JBHLST010000116.1"/>
</dbReference>
<sequence>MDEIAENIDRLEDLIDALHTPSMPVRLHIHSLQEDLPKVVDGLRAGYLAAGGDPYWDPERP</sequence>
<accession>A0A4R1PMK7</accession>
<gene>
    <name evidence="1" type="ORF">EV691_10750</name>
</gene>
<proteinExistence type="predicted"/>
<evidence type="ECO:0000313" key="2">
    <source>
        <dbReference type="Proteomes" id="UP000295169"/>
    </source>
</evidence>
<organism evidence="1 2">
    <name type="scientific">Azotobacter chroococcum</name>
    <dbReference type="NCBI Taxonomy" id="353"/>
    <lineage>
        <taxon>Bacteria</taxon>
        <taxon>Pseudomonadati</taxon>
        <taxon>Pseudomonadota</taxon>
        <taxon>Gammaproteobacteria</taxon>
        <taxon>Pseudomonadales</taxon>
        <taxon>Pseudomonadaceae</taxon>
        <taxon>Azotobacter</taxon>
    </lineage>
</organism>
<comment type="caution">
    <text evidence="1">The sequence shown here is derived from an EMBL/GenBank/DDBJ whole genome shotgun (WGS) entry which is preliminary data.</text>
</comment>
<protein>
    <submittedName>
        <fullName evidence="1">Uncharacterized protein</fullName>
    </submittedName>
</protein>
<dbReference type="Proteomes" id="UP000295169">
    <property type="component" value="Unassembled WGS sequence"/>
</dbReference>